<name>A0ABS5ZGA4_9GAMM</name>
<feature type="chain" id="PRO_5045560168" description="SH3 domain-containing protein" evidence="1">
    <location>
        <begin position="22"/>
        <end position="205"/>
    </location>
</feature>
<evidence type="ECO:0000256" key="1">
    <source>
        <dbReference type="SAM" id="SignalP"/>
    </source>
</evidence>
<evidence type="ECO:0008006" key="4">
    <source>
        <dbReference type="Google" id="ProtNLM"/>
    </source>
</evidence>
<keyword evidence="3" id="KW-1185">Reference proteome</keyword>
<comment type="caution">
    <text evidence="2">The sequence shown here is derived from an EMBL/GenBank/DDBJ whole genome shotgun (WGS) entry which is preliminary data.</text>
</comment>
<dbReference type="Proteomes" id="UP000690515">
    <property type="component" value="Unassembled WGS sequence"/>
</dbReference>
<accession>A0ABS5ZGA4</accession>
<dbReference type="RefSeq" id="WP_215821126.1">
    <property type="nucleotide sequence ID" value="NZ_JAGSOY010000053.1"/>
</dbReference>
<evidence type="ECO:0000313" key="3">
    <source>
        <dbReference type="Proteomes" id="UP000690515"/>
    </source>
</evidence>
<organism evidence="2 3">
    <name type="scientific">Zooshikella harenae</name>
    <dbReference type="NCBI Taxonomy" id="2827238"/>
    <lineage>
        <taxon>Bacteria</taxon>
        <taxon>Pseudomonadati</taxon>
        <taxon>Pseudomonadota</taxon>
        <taxon>Gammaproteobacteria</taxon>
        <taxon>Oceanospirillales</taxon>
        <taxon>Zooshikellaceae</taxon>
        <taxon>Zooshikella</taxon>
    </lineage>
</organism>
<dbReference type="EMBL" id="JAGSOY010000053">
    <property type="protein sequence ID" value="MBU2712903.1"/>
    <property type="molecule type" value="Genomic_DNA"/>
</dbReference>
<evidence type="ECO:0000313" key="2">
    <source>
        <dbReference type="EMBL" id="MBU2712903.1"/>
    </source>
</evidence>
<protein>
    <recommendedName>
        <fullName evidence="4">SH3 domain-containing protein</fullName>
    </recommendedName>
</protein>
<sequence>MVVRLALFVGLLMLVTGLTHADWQVARLVSGQQKVVFYQTNALQNQPAGYLSACEYYLYIPIPGRKIVVIQDWRQEQTGYVPSNFIQPLMTLPEPAQRQFISALLQQEEQNINQHQDVISGHPECRSHHLQRMDPALPFIVDYFCQHYQPDLMRYFLSVMSRLETENPQAMIHGLALQTLYQCRPTFTDVHLNVAYQNLKHYISP</sequence>
<gene>
    <name evidence="2" type="ORF">KCG35_17685</name>
</gene>
<proteinExistence type="predicted"/>
<reference evidence="2 3" key="1">
    <citation type="submission" date="2021-04" db="EMBL/GenBank/DDBJ databases">
        <authorList>
            <person name="Pira H."/>
            <person name="Risdian C."/>
            <person name="Wink J."/>
        </authorList>
    </citation>
    <scope>NUCLEOTIDE SEQUENCE [LARGE SCALE GENOMIC DNA]</scope>
    <source>
        <strain evidence="2 3">WH53</strain>
    </source>
</reference>
<feature type="signal peptide" evidence="1">
    <location>
        <begin position="1"/>
        <end position="21"/>
    </location>
</feature>
<keyword evidence="1" id="KW-0732">Signal</keyword>